<accession>A0A3N0YNC7</accession>
<dbReference type="Proteomes" id="UP000281406">
    <property type="component" value="Unassembled WGS sequence"/>
</dbReference>
<proteinExistence type="predicted"/>
<comment type="caution">
    <text evidence="1">The sequence shown here is derived from an EMBL/GenBank/DDBJ whole genome shotgun (WGS) entry which is preliminary data.</text>
</comment>
<organism evidence="1 2">
    <name type="scientific">Anabarilius grahami</name>
    <name type="common">Kanglang fish</name>
    <name type="synonym">Barilius grahami</name>
    <dbReference type="NCBI Taxonomy" id="495550"/>
    <lineage>
        <taxon>Eukaryota</taxon>
        <taxon>Metazoa</taxon>
        <taxon>Chordata</taxon>
        <taxon>Craniata</taxon>
        <taxon>Vertebrata</taxon>
        <taxon>Euteleostomi</taxon>
        <taxon>Actinopterygii</taxon>
        <taxon>Neopterygii</taxon>
        <taxon>Teleostei</taxon>
        <taxon>Ostariophysi</taxon>
        <taxon>Cypriniformes</taxon>
        <taxon>Xenocyprididae</taxon>
        <taxon>Xenocypridinae</taxon>
        <taxon>Xenocypridinae incertae sedis</taxon>
        <taxon>Anabarilius</taxon>
    </lineage>
</organism>
<name>A0A3N0YNC7_ANAGA</name>
<gene>
    <name evidence="1" type="ORF">DPX16_16088</name>
</gene>
<evidence type="ECO:0000313" key="2">
    <source>
        <dbReference type="Proteomes" id="UP000281406"/>
    </source>
</evidence>
<evidence type="ECO:0000313" key="1">
    <source>
        <dbReference type="EMBL" id="ROL47716.1"/>
    </source>
</evidence>
<dbReference type="OrthoDB" id="5920062at2759"/>
<dbReference type="AlphaFoldDB" id="A0A3N0YNC7"/>
<reference evidence="1 2" key="1">
    <citation type="submission" date="2018-10" db="EMBL/GenBank/DDBJ databases">
        <title>Genome assembly for a Yunnan-Guizhou Plateau 3E fish, Anabarilius grahami (Regan), and its evolutionary and genetic applications.</title>
        <authorList>
            <person name="Jiang W."/>
        </authorList>
    </citation>
    <scope>NUCLEOTIDE SEQUENCE [LARGE SCALE GENOMIC DNA]</scope>
    <source>
        <strain evidence="1">AG-KIZ</strain>
        <tissue evidence="1">Muscle</tissue>
    </source>
</reference>
<sequence length="285" mass="32197">MDGLLRNCATGCRVDEAFTMDDLVDSISADTSELRCGHAQLRIVFIMPFHPVEDRIHHTGMDGLLRNCATGCRVDEAFTMDDLVDTISADTSGLRWGHVQLRIVFITPSVTFDVRRTDRRIGISLERPIYFECNYNEPMHIGMQSYASAARLAARVYNEQQWEGKNLTTLIPLFCRQRTAASSGQSKPRLLPLSILGTRARPRVSQQNIAQSITLPPSACRHPRVHSGAITSPAQVFNEQEVRRIFAFRFGAEHVLFLLCVSLRELVEDELFFWEGASACLVWLR</sequence>
<dbReference type="EMBL" id="RJVU01035287">
    <property type="protein sequence ID" value="ROL47716.1"/>
    <property type="molecule type" value="Genomic_DNA"/>
</dbReference>
<protein>
    <submittedName>
        <fullName evidence="1">Uncharacterized protein</fullName>
    </submittedName>
</protein>
<keyword evidence="2" id="KW-1185">Reference proteome</keyword>